<accession>A0A9W8W9C7</accession>
<feature type="signal peptide" evidence="1">
    <location>
        <begin position="1"/>
        <end position="18"/>
    </location>
</feature>
<keyword evidence="1" id="KW-0732">Signal</keyword>
<keyword evidence="3" id="KW-1185">Reference proteome</keyword>
<dbReference type="EMBL" id="JAPEUR010000182">
    <property type="protein sequence ID" value="KAJ4316381.1"/>
    <property type="molecule type" value="Genomic_DNA"/>
</dbReference>
<sequence length="285" mass="32223">MRTTFFLTVFFLITRTWAGGFQGALEKVLIYAAYEIDGLNDPSSRKIGFKCAKWEKGECKDDKWVECKPKPATGRTRCNFNELNAHMGKADPKWKAVGDEDQNTRTPDIRKTAVNVDKLFNTPPRDGIPNTPPFKAMKGAGNNYNEFIVEVGEVVALASKHKDAGNQHLFDQFQSCLDQIKVARTGDHGAYLIEATERDLGKKHGMEIKTMDLGVNPISDPPERWLTVDWMATSVAARKAGITNSDQLITDFRKKWYDENEVAAKHRAVITSYKRVDNMMGKWCR</sequence>
<evidence type="ECO:0000256" key="1">
    <source>
        <dbReference type="SAM" id="SignalP"/>
    </source>
</evidence>
<proteinExistence type="predicted"/>
<name>A0A9W8W9C7_9HYPO</name>
<feature type="chain" id="PRO_5040807344" evidence="1">
    <location>
        <begin position="19"/>
        <end position="285"/>
    </location>
</feature>
<evidence type="ECO:0000313" key="2">
    <source>
        <dbReference type="EMBL" id="KAJ4316381.1"/>
    </source>
</evidence>
<gene>
    <name evidence="2" type="ORF">N0V84_007896</name>
</gene>
<organism evidence="2 3">
    <name type="scientific">Fusarium piperis</name>
    <dbReference type="NCBI Taxonomy" id="1435070"/>
    <lineage>
        <taxon>Eukaryota</taxon>
        <taxon>Fungi</taxon>
        <taxon>Dikarya</taxon>
        <taxon>Ascomycota</taxon>
        <taxon>Pezizomycotina</taxon>
        <taxon>Sordariomycetes</taxon>
        <taxon>Hypocreomycetidae</taxon>
        <taxon>Hypocreales</taxon>
        <taxon>Nectriaceae</taxon>
        <taxon>Fusarium</taxon>
        <taxon>Fusarium solani species complex</taxon>
    </lineage>
</organism>
<dbReference type="AlphaFoldDB" id="A0A9W8W9C7"/>
<reference evidence="2" key="1">
    <citation type="submission" date="2022-10" db="EMBL/GenBank/DDBJ databases">
        <title>Tapping the CABI collections for fungal endophytes: first genome assemblies for Collariella, Neodidymelliopsis, Ascochyta clinopodiicola, Didymella pomorum, Didymosphaeria variabile, Neocosmospora piperis and Neocucurbitaria cava.</title>
        <authorList>
            <person name="Hill R."/>
        </authorList>
    </citation>
    <scope>NUCLEOTIDE SEQUENCE</scope>
    <source>
        <strain evidence="2">IMI 366586</strain>
    </source>
</reference>
<dbReference type="Proteomes" id="UP001140502">
    <property type="component" value="Unassembled WGS sequence"/>
</dbReference>
<comment type="caution">
    <text evidence="2">The sequence shown here is derived from an EMBL/GenBank/DDBJ whole genome shotgun (WGS) entry which is preliminary data.</text>
</comment>
<protein>
    <submittedName>
        <fullName evidence="2">Uncharacterized protein</fullName>
    </submittedName>
</protein>
<dbReference type="OrthoDB" id="3467882at2759"/>
<evidence type="ECO:0000313" key="3">
    <source>
        <dbReference type="Proteomes" id="UP001140502"/>
    </source>
</evidence>